<dbReference type="Proteomes" id="UP000645257">
    <property type="component" value="Unassembled WGS sequence"/>
</dbReference>
<dbReference type="EMBL" id="BMYX01000021">
    <property type="protein sequence ID" value="GGY25657.1"/>
    <property type="molecule type" value="Genomic_DNA"/>
</dbReference>
<comment type="caution">
    <text evidence="2">The sequence shown here is derived from an EMBL/GenBank/DDBJ whole genome shotgun (WGS) entry which is preliminary data.</text>
</comment>
<keyword evidence="3" id="KW-1185">Reference proteome</keyword>
<sequence>MTPTANPRLPARSAEKPSAAPRTDSQALLGTSREIHISHNGEIYRLCLTRQNKLILVK</sequence>
<proteinExistence type="predicted"/>
<dbReference type="AlphaFoldDB" id="A0A918UB00"/>
<evidence type="ECO:0000256" key="1">
    <source>
        <dbReference type="SAM" id="MobiDB-lite"/>
    </source>
</evidence>
<name>A0A918UB00_9NEIS</name>
<reference evidence="2" key="2">
    <citation type="submission" date="2020-09" db="EMBL/GenBank/DDBJ databases">
        <authorList>
            <person name="Sun Q."/>
            <person name="Kim S."/>
        </authorList>
    </citation>
    <scope>NUCLEOTIDE SEQUENCE</scope>
    <source>
        <strain evidence="2">KCTC 32182</strain>
    </source>
</reference>
<gene>
    <name evidence="2" type="ORF">GCM10011289_31610</name>
</gene>
<evidence type="ECO:0008006" key="4">
    <source>
        <dbReference type="Google" id="ProtNLM"/>
    </source>
</evidence>
<organism evidence="2 3">
    <name type="scientific">Paludibacterium paludis</name>
    <dbReference type="NCBI Taxonomy" id="1225769"/>
    <lineage>
        <taxon>Bacteria</taxon>
        <taxon>Pseudomonadati</taxon>
        <taxon>Pseudomonadota</taxon>
        <taxon>Betaproteobacteria</taxon>
        <taxon>Neisseriales</taxon>
        <taxon>Chromobacteriaceae</taxon>
        <taxon>Paludibacterium</taxon>
    </lineage>
</organism>
<dbReference type="InterPro" id="IPR019600">
    <property type="entry name" value="Hemin_uptake_protein_HemP"/>
</dbReference>
<accession>A0A918UB00</accession>
<protein>
    <recommendedName>
        <fullName evidence="4">Hemin uptake protein HemP</fullName>
    </recommendedName>
</protein>
<evidence type="ECO:0000313" key="2">
    <source>
        <dbReference type="EMBL" id="GGY25657.1"/>
    </source>
</evidence>
<feature type="region of interest" description="Disordered" evidence="1">
    <location>
        <begin position="1"/>
        <end position="27"/>
    </location>
</feature>
<reference evidence="2" key="1">
    <citation type="journal article" date="2014" name="Int. J. Syst. Evol. Microbiol.">
        <title>Complete genome sequence of Corynebacterium casei LMG S-19264T (=DSM 44701T), isolated from a smear-ripened cheese.</title>
        <authorList>
            <consortium name="US DOE Joint Genome Institute (JGI-PGF)"/>
            <person name="Walter F."/>
            <person name="Albersmeier A."/>
            <person name="Kalinowski J."/>
            <person name="Ruckert C."/>
        </authorList>
    </citation>
    <scope>NUCLEOTIDE SEQUENCE</scope>
    <source>
        <strain evidence="2">KCTC 32182</strain>
    </source>
</reference>
<dbReference type="Gene3D" id="2.10.70.10">
    <property type="entry name" value="Complement Module, domain 1"/>
    <property type="match status" value="1"/>
</dbReference>
<evidence type="ECO:0000313" key="3">
    <source>
        <dbReference type="Proteomes" id="UP000645257"/>
    </source>
</evidence>
<dbReference type="RefSeq" id="WP_189536100.1">
    <property type="nucleotide sequence ID" value="NZ_BMYX01000021.1"/>
</dbReference>
<dbReference type="Pfam" id="PF10636">
    <property type="entry name" value="hemP"/>
    <property type="match status" value="1"/>
</dbReference>